<protein>
    <submittedName>
        <fullName evidence="2">Uncharacterized protein</fullName>
    </submittedName>
</protein>
<reference evidence="2 3" key="1">
    <citation type="submission" date="2012-06" db="EMBL/GenBank/DDBJ databases">
        <title>Finished chromosome of genome of Microcoleus sp. PCC 7113.</title>
        <authorList>
            <consortium name="US DOE Joint Genome Institute"/>
            <person name="Gugger M."/>
            <person name="Coursin T."/>
            <person name="Rippka R."/>
            <person name="Tandeau De Marsac N."/>
            <person name="Huntemann M."/>
            <person name="Wei C.-L."/>
            <person name="Han J."/>
            <person name="Detter J.C."/>
            <person name="Han C."/>
            <person name="Tapia R."/>
            <person name="Chen A."/>
            <person name="Kyrpides N."/>
            <person name="Mavromatis K."/>
            <person name="Markowitz V."/>
            <person name="Szeto E."/>
            <person name="Ivanova N."/>
            <person name="Pagani I."/>
            <person name="Pati A."/>
            <person name="Goodwin L."/>
            <person name="Nordberg H.P."/>
            <person name="Cantor M.N."/>
            <person name="Hua S.X."/>
            <person name="Woyke T."/>
            <person name="Kerfeld C.A."/>
        </authorList>
    </citation>
    <scope>NUCLEOTIDE SEQUENCE [LARGE SCALE GENOMIC DNA]</scope>
    <source>
        <strain evidence="2 3">PCC 7113</strain>
    </source>
</reference>
<dbReference type="EMBL" id="CP003630">
    <property type="protein sequence ID" value="AFZ19497.1"/>
    <property type="molecule type" value="Genomic_DNA"/>
</dbReference>
<dbReference type="AlphaFoldDB" id="K9WIZ3"/>
<accession>K9WIZ3</accession>
<dbReference type="eggNOG" id="COG0515">
    <property type="taxonomic scope" value="Bacteria"/>
</dbReference>
<dbReference type="Proteomes" id="UP000010471">
    <property type="component" value="Chromosome"/>
</dbReference>
<feature type="chain" id="PRO_5003937973" evidence="1">
    <location>
        <begin position="21"/>
        <end position="127"/>
    </location>
</feature>
<evidence type="ECO:0000256" key="1">
    <source>
        <dbReference type="SAM" id="SignalP"/>
    </source>
</evidence>
<gene>
    <name evidence="2" type="ORF">Mic7113_3779</name>
</gene>
<keyword evidence="3" id="KW-1185">Reference proteome</keyword>
<evidence type="ECO:0000313" key="3">
    <source>
        <dbReference type="Proteomes" id="UP000010471"/>
    </source>
</evidence>
<organism evidence="2 3">
    <name type="scientific">Allocoleopsis franciscana PCC 7113</name>
    <dbReference type="NCBI Taxonomy" id="1173027"/>
    <lineage>
        <taxon>Bacteria</taxon>
        <taxon>Bacillati</taxon>
        <taxon>Cyanobacteriota</taxon>
        <taxon>Cyanophyceae</taxon>
        <taxon>Coleofasciculales</taxon>
        <taxon>Coleofasciculaceae</taxon>
        <taxon>Allocoleopsis</taxon>
        <taxon>Allocoleopsis franciscana</taxon>
    </lineage>
</organism>
<proteinExistence type="predicted"/>
<dbReference type="HOGENOM" id="CLU_1988834_0_0_3"/>
<evidence type="ECO:0000313" key="2">
    <source>
        <dbReference type="EMBL" id="AFZ19497.1"/>
    </source>
</evidence>
<sequence>MKFQAMLLATILGLSTPTIADIALSTHAVAQANAPLGVYRNGEWLVNIGYDNNTFSYYGENLRTGDSLALRGARVSGNNQRRIYTWRNGDFRYQVAWQPTDPGVIRVQVFNGRGRETLNRLLYRRVD</sequence>
<dbReference type="KEGG" id="mic:Mic7113_3779"/>
<feature type="signal peptide" evidence="1">
    <location>
        <begin position="1"/>
        <end position="20"/>
    </location>
</feature>
<keyword evidence="1" id="KW-0732">Signal</keyword>
<name>K9WIZ3_9CYAN</name>
<dbReference type="RefSeq" id="WP_015183638.1">
    <property type="nucleotide sequence ID" value="NC_019738.1"/>
</dbReference>
<dbReference type="OrthoDB" id="462221at2"/>